<evidence type="ECO:0000256" key="2">
    <source>
        <dbReference type="ARBA" id="ARBA00022840"/>
    </source>
</evidence>
<reference evidence="5 6" key="1">
    <citation type="submission" date="2022-01" db="EMBL/GenBank/DDBJ databases">
        <title>A chromosomal length assembly of Cordylochernes scorpioides.</title>
        <authorList>
            <person name="Zeh D."/>
            <person name="Zeh J."/>
        </authorList>
    </citation>
    <scope>NUCLEOTIDE SEQUENCE [LARGE SCALE GENOMIC DNA]</scope>
    <source>
        <strain evidence="5">IN4F17</strain>
        <tissue evidence="5">Whole Body</tissue>
    </source>
</reference>
<keyword evidence="6" id="KW-1185">Reference proteome</keyword>
<proteinExistence type="predicted"/>
<dbReference type="NCBIfam" id="TIGR00555">
    <property type="entry name" value="panK_eukar"/>
    <property type="match status" value="1"/>
</dbReference>
<keyword evidence="3" id="KW-0173">Coenzyme A biosynthesis</keyword>
<keyword evidence="2" id="KW-0067">ATP-binding</keyword>
<name>A0ABY6LES1_9ARAC</name>
<dbReference type="Gene3D" id="3.30.420.510">
    <property type="match status" value="1"/>
</dbReference>
<evidence type="ECO:0000313" key="6">
    <source>
        <dbReference type="Proteomes" id="UP001235939"/>
    </source>
</evidence>
<evidence type="ECO:0000313" key="5">
    <source>
        <dbReference type="EMBL" id="UYV78751.1"/>
    </source>
</evidence>
<dbReference type="Pfam" id="PF03630">
    <property type="entry name" value="Fumble"/>
    <property type="match status" value="1"/>
</dbReference>
<gene>
    <name evidence="5" type="ORF">LAZ67_16002652</name>
</gene>
<dbReference type="Gene3D" id="3.30.420.40">
    <property type="match status" value="1"/>
</dbReference>
<dbReference type="Proteomes" id="UP001235939">
    <property type="component" value="Chromosome 16"/>
</dbReference>
<dbReference type="EMBL" id="CP092878">
    <property type="protein sequence ID" value="UYV78751.1"/>
    <property type="molecule type" value="Genomic_DNA"/>
</dbReference>
<dbReference type="SUPFAM" id="SSF53067">
    <property type="entry name" value="Actin-like ATPase domain"/>
    <property type="match status" value="1"/>
</dbReference>
<dbReference type="InterPro" id="IPR043129">
    <property type="entry name" value="ATPase_NBD"/>
</dbReference>
<keyword evidence="1" id="KW-0547">Nucleotide-binding</keyword>
<feature type="region of interest" description="Disordered" evidence="4">
    <location>
        <begin position="323"/>
        <end position="347"/>
    </location>
</feature>
<dbReference type="InterPro" id="IPR004567">
    <property type="entry name" value="Type_II_PanK"/>
</dbReference>
<organism evidence="5 6">
    <name type="scientific">Cordylochernes scorpioides</name>
    <dbReference type="NCBI Taxonomy" id="51811"/>
    <lineage>
        <taxon>Eukaryota</taxon>
        <taxon>Metazoa</taxon>
        <taxon>Ecdysozoa</taxon>
        <taxon>Arthropoda</taxon>
        <taxon>Chelicerata</taxon>
        <taxon>Arachnida</taxon>
        <taxon>Pseudoscorpiones</taxon>
        <taxon>Cheliferoidea</taxon>
        <taxon>Chernetidae</taxon>
        <taxon>Cordylochernes</taxon>
    </lineage>
</organism>
<dbReference type="CDD" id="cd24123">
    <property type="entry name" value="ASKHA_NBD_PanK-II_Pank4"/>
    <property type="match status" value="1"/>
</dbReference>
<sequence length="423" mass="47081">MTWLGRTPLRLKSRAGVCRLDKEDEMECLIKGCNFLLKNIPDEVFEYRRHSDPEYRFHSADPDVFPYLLVNIGSGVSIMKVESESSYERIAGSAMGGGSFWGLGALLTNAKGVLPPSVKPQGFDELLQLAEQGDHRKVDMLVKDIYGGDYESQLLPGDLIACSFGKAISGFRDVSQASASLTFVKHYWSLYGSSLPCAHWLAGWCTGQQFASADIARSLLYMISNDIGQLACLYAMMHGLKRVYFGGYFLRGHPLSMHSISFAIKYWSKDKVQALFLRHEGYLGAIGAFLKGAEEMGRNQILDTRPKRYDRILNLITESKEEDVTPMNGGQLRESQSVSTADAQVTSSAIATTGRDTMRRGEMNISEESKTQRNSTTLKPNLRNLTMNHRGKISVATEALPHIPVETDKISHLLEDLAGRPRH</sequence>
<dbReference type="PANTHER" id="PTHR12280:SF20">
    <property type="entry name" value="4'-PHOSPHOPANTETHEINE PHOSPHATASE"/>
    <property type="match status" value="1"/>
</dbReference>
<evidence type="ECO:0000256" key="4">
    <source>
        <dbReference type="SAM" id="MobiDB-lite"/>
    </source>
</evidence>
<protein>
    <submittedName>
        <fullName evidence="5">PANK4</fullName>
    </submittedName>
</protein>
<evidence type="ECO:0000256" key="3">
    <source>
        <dbReference type="ARBA" id="ARBA00022993"/>
    </source>
</evidence>
<evidence type="ECO:0000256" key="1">
    <source>
        <dbReference type="ARBA" id="ARBA00022741"/>
    </source>
</evidence>
<accession>A0ABY6LES1</accession>
<dbReference type="PANTHER" id="PTHR12280">
    <property type="entry name" value="PANTOTHENATE KINASE"/>
    <property type="match status" value="1"/>
</dbReference>
<feature type="compositionally biased region" description="Polar residues" evidence="4">
    <location>
        <begin position="333"/>
        <end position="347"/>
    </location>
</feature>